<comment type="catalytic activity">
    <reaction evidence="13 14">
        <text>a ubiquinone + reduced [electron-transfer flavoprotein] = a ubiquinol + oxidized [electron-transfer flavoprotein] + H(+)</text>
        <dbReference type="Rhea" id="RHEA:24052"/>
        <dbReference type="Rhea" id="RHEA-COMP:9565"/>
        <dbReference type="Rhea" id="RHEA-COMP:9566"/>
        <dbReference type="Rhea" id="RHEA-COMP:10685"/>
        <dbReference type="Rhea" id="RHEA-COMP:10686"/>
        <dbReference type="ChEBI" id="CHEBI:15378"/>
        <dbReference type="ChEBI" id="CHEBI:16389"/>
        <dbReference type="ChEBI" id="CHEBI:17976"/>
        <dbReference type="ChEBI" id="CHEBI:57692"/>
        <dbReference type="ChEBI" id="CHEBI:58307"/>
        <dbReference type="EC" id="1.5.5.1"/>
    </reaction>
</comment>
<proteinExistence type="predicted"/>
<dbReference type="InterPro" id="IPR040156">
    <property type="entry name" value="ETF-QO"/>
</dbReference>
<protein>
    <recommendedName>
        <fullName evidence="14">Electron transfer flavoprotein-ubiquinone oxidoreductase</fullName>
        <shortName evidence="14">ETF-QO</shortName>
        <ecNumber evidence="14">1.5.5.1</ecNumber>
    </recommendedName>
</protein>
<evidence type="ECO:0000259" key="16">
    <source>
        <dbReference type="Pfam" id="PF21162"/>
    </source>
</evidence>
<keyword evidence="9 14" id="KW-0560">Oxidoreductase</keyword>
<keyword evidence="6 14" id="KW-0479">Metal-binding</keyword>
<dbReference type="EMBL" id="LNZC01000002">
    <property type="protein sequence ID" value="KTD81991.1"/>
    <property type="molecule type" value="Genomic_DNA"/>
</dbReference>
<sequence>MEHETMEFDVIIVGAGPAGLSAAIKLKQLAKAENKELSVCILEKGSQVGAHILSGAVLDPVSLKELLPDSWQTAPLDTAVTQDQFYFLTENKSYKLPTPKPMHNHGNYIISLGELCLFLAEQAEAMGCEIYPGFAATEVLFNAKNQVTGVATGNVGIDKEGKKTNNFQPGMHLLAKQTLFAEGCRGQLSQYLMGRYHLRDNVQPQTYGIGLKEVWQVDAAYHEPGKVIHTVGWPMDHATYGGSFIYHLSNQRVALGFVVGLDYKNPWLNPFAELQRFKTHPIIKSVLTGGERLSYGARALNEGGWQSMPKLVFPGGALIGDSAGFLNVPKIKGIHTAMQSGMLAAQACFDALIQNPIYPLELTAYPEKIKNSWLAKELYSVRNIRPGFKFGLIPGLMNAAFETYITKGHSPWTLSNHADHKSLIPAEKAKKINYPKPDGKLTFDRLSSVYLSNTYHEENQPCHLKLKQPKLALDVNLKIYASPETRYCPAAVYEIVEEEQGPRLQINAQNCIHCKTCDIKDPRQNIIWHAPEGSGGPNYTGM</sequence>
<dbReference type="FunFam" id="3.30.70.20:FF:000012">
    <property type="entry name" value="Electron transfer flavoprotein-ubiquinone oxidoreductase, mitochondrial"/>
    <property type="match status" value="1"/>
</dbReference>
<comment type="caution">
    <text evidence="17">The sequence shown here is derived from an EMBL/GenBank/DDBJ whole genome shotgun (WGS) entry which is preliminary data.</text>
</comment>
<dbReference type="InterPro" id="IPR036188">
    <property type="entry name" value="FAD/NAD-bd_sf"/>
</dbReference>
<keyword evidence="10 14" id="KW-0408">Iron</keyword>
<evidence type="ECO:0000256" key="8">
    <source>
        <dbReference type="ARBA" id="ARBA00022982"/>
    </source>
</evidence>
<evidence type="ECO:0000313" key="17">
    <source>
        <dbReference type="EMBL" id="KTD81991.1"/>
    </source>
</evidence>
<dbReference type="Gene3D" id="3.30.9.90">
    <property type="match status" value="1"/>
</dbReference>
<dbReference type="OrthoDB" id="9766632at2"/>
<dbReference type="SUPFAM" id="SSF54862">
    <property type="entry name" value="4Fe-4S ferredoxins"/>
    <property type="match status" value="1"/>
</dbReference>
<dbReference type="SUPFAM" id="SSF54373">
    <property type="entry name" value="FAD-linked reductases, C-terminal domain"/>
    <property type="match status" value="1"/>
</dbReference>
<evidence type="ECO:0000256" key="11">
    <source>
        <dbReference type="ARBA" id="ARBA00023014"/>
    </source>
</evidence>
<accession>A0A0W1AKY5</accession>
<dbReference type="Proteomes" id="UP000054662">
    <property type="component" value="Unassembled WGS sequence"/>
</dbReference>
<keyword evidence="12 14" id="KW-0830">Ubiquinone</keyword>
<dbReference type="EC" id="1.5.5.1" evidence="14"/>
<dbReference type="SUPFAM" id="SSF51905">
    <property type="entry name" value="FAD/NAD(P)-binding domain"/>
    <property type="match status" value="1"/>
</dbReference>
<evidence type="ECO:0000259" key="15">
    <source>
        <dbReference type="Pfam" id="PF05187"/>
    </source>
</evidence>
<evidence type="ECO:0000256" key="6">
    <source>
        <dbReference type="ARBA" id="ARBA00022723"/>
    </source>
</evidence>
<dbReference type="Gene3D" id="3.50.50.60">
    <property type="entry name" value="FAD/NAD(P)-binding domain"/>
    <property type="match status" value="1"/>
</dbReference>
<keyword evidence="4" id="KW-0004">4Fe-4S</keyword>
<keyword evidence="3 14" id="KW-0813">Transport</keyword>
<dbReference type="PANTHER" id="PTHR10617">
    <property type="entry name" value="ELECTRON TRANSFER FLAVOPROTEIN-UBIQUINONE OXIDOREDUCTASE"/>
    <property type="match status" value="1"/>
</dbReference>
<keyword evidence="7 14" id="KW-0274">FAD</keyword>
<evidence type="ECO:0000256" key="12">
    <source>
        <dbReference type="ARBA" id="ARBA00023075"/>
    </source>
</evidence>
<dbReference type="Gene3D" id="3.30.70.20">
    <property type="match status" value="1"/>
</dbReference>
<comment type="cofactor">
    <cofactor evidence="14">
        <name>[4Fe-4S] cluster</name>
        <dbReference type="ChEBI" id="CHEBI:49883"/>
    </cofactor>
    <text evidence="14">Binds 1 [4Fe-4S] cluster.</text>
</comment>
<dbReference type="GO" id="GO:0004174">
    <property type="term" value="F:electron-transferring-flavoprotein dehydrogenase activity"/>
    <property type="evidence" value="ECO:0007669"/>
    <property type="project" value="UniProtKB-UniRule"/>
</dbReference>
<evidence type="ECO:0000256" key="2">
    <source>
        <dbReference type="ARBA" id="ARBA00002819"/>
    </source>
</evidence>
<reference evidence="17 18" key="1">
    <citation type="submission" date="2015-11" db="EMBL/GenBank/DDBJ databases">
        <title>Genomic analysis of 38 Legionella species identifies large and diverse effector repertoires.</title>
        <authorList>
            <person name="Burstein D."/>
            <person name="Amaro F."/>
            <person name="Zusman T."/>
            <person name="Lifshitz Z."/>
            <person name="Cohen O."/>
            <person name="Gilbert J.A."/>
            <person name="Pupko T."/>
            <person name="Shuman H.A."/>
            <person name="Segal G."/>
        </authorList>
    </citation>
    <scope>NUCLEOTIDE SEQUENCE [LARGE SCALE GENOMIC DNA]</scope>
    <source>
        <strain evidence="17 18">ATCC 49508</strain>
    </source>
</reference>
<evidence type="ECO:0000256" key="9">
    <source>
        <dbReference type="ARBA" id="ARBA00023002"/>
    </source>
</evidence>
<dbReference type="PANTHER" id="PTHR10617:SF107">
    <property type="entry name" value="ELECTRON TRANSFER FLAVOPROTEIN-UBIQUINONE OXIDOREDUCTASE, MITOCHONDRIAL"/>
    <property type="match status" value="1"/>
</dbReference>
<keyword evidence="18" id="KW-1185">Reference proteome</keyword>
<evidence type="ECO:0000313" key="18">
    <source>
        <dbReference type="Proteomes" id="UP000054662"/>
    </source>
</evidence>
<dbReference type="PATRIC" id="fig|45076.6.peg.326"/>
<dbReference type="InterPro" id="IPR007859">
    <property type="entry name" value="ETF-QO/FixX_C"/>
</dbReference>
<keyword evidence="8 14" id="KW-0249">Electron transport</keyword>
<dbReference type="Pfam" id="PF21162">
    <property type="entry name" value="ETFQO_UQ-bd"/>
    <property type="match status" value="1"/>
</dbReference>
<dbReference type="Pfam" id="PF13450">
    <property type="entry name" value="NAD_binding_8"/>
    <property type="match status" value="1"/>
</dbReference>
<dbReference type="GO" id="GO:0051539">
    <property type="term" value="F:4 iron, 4 sulfur cluster binding"/>
    <property type="evidence" value="ECO:0007669"/>
    <property type="project" value="UniProtKB-UniRule"/>
</dbReference>
<dbReference type="InterPro" id="IPR049398">
    <property type="entry name" value="ETF-QO/FixC_UQ-bd"/>
</dbReference>
<dbReference type="AlphaFoldDB" id="A0A0W1AKY5"/>
<evidence type="ECO:0000256" key="3">
    <source>
        <dbReference type="ARBA" id="ARBA00022448"/>
    </source>
</evidence>
<keyword evidence="11 14" id="KW-0411">Iron-sulfur</keyword>
<feature type="domain" description="ETF-QO/FixX C-terminal" evidence="15">
    <location>
        <begin position="439"/>
        <end position="540"/>
    </location>
</feature>
<evidence type="ECO:0000256" key="7">
    <source>
        <dbReference type="ARBA" id="ARBA00022827"/>
    </source>
</evidence>
<dbReference type="Pfam" id="PF05187">
    <property type="entry name" value="Fer4_ETF_QO"/>
    <property type="match status" value="1"/>
</dbReference>
<dbReference type="GO" id="GO:0046872">
    <property type="term" value="F:metal ion binding"/>
    <property type="evidence" value="ECO:0007669"/>
    <property type="project" value="UniProtKB-KW"/>
</dbReference>
<dbReference type="RefSeq" id="WP_058492100.1">
    <property type="nucleotide sequence ID" value="NZ_CBCRUR010000003.1"/>
</dbReference>
<feature type="domain" description="ETF-QO/FixC ubiquinone-binding" evidence="16">
    <location>
        <begin position="207"/>
        <end position="300"/>
    </location>
</feature>
<comment type="cofactor">
    <cofactor evidence="1 14">
        <name>FAD</name>
        <dbReference type="ChEBI" id="CHEBI:57692"/>
    </cofactor>
</comment>
<evidence type="ECO:0000256" key="5">
    <source>
        <dbReference type="ARBA" id="ARBA00022630"/>
    </source>
</evidence>
<evidence type="ECO:0000256" key="13">
    <source>
        <dbReference type="ARBA" id="ARBA00052682"/>
    </source>
</evidence>
<evidence type="ECO:0000256" key="14">
    <source>
        <dbReference type="RuleBase" id="RU366068"/>
    </source>
</evidence>
<name>A0A0W1AKY5_9GAMM</name>
<evidence type="ECO:0000256" key="10">
    <source>
        <dbReference type="ARBA" id="ARBA00023004"/>
    </source>
</evidence>
<evidence type="ECO:0000256" key="1">
    <source>
        <dbReference type="ARBA" id="ARBA00001974"/>
    </source>
</evidence>
<evidence type="ECO:0000256" key="4">
    <source>
        <dbReference type="ARBA" id="ARBA00022485"/>
    </source>
</evidence>
<comment type="function">
    <text evidence="2 14">Accepts electrons from ETF and reduces ubiquinone.</text>
</comment>
<gene>
    <name evidence="17" type="ORF">Lwor_0294</name>
</gene>
<keyword evidence="5 14" id="KW-0285">Flavoprotein</keyword>
<dbReference type="STRING" id="45076.Lwor_0294"/>
<organism evidence="17 18">
    <name type="scientific">Legionella worsleiensis</name>
    <dbReference type="NCBI Taxonomy" id="45076"/>
    <lineage>
        <taxon>Bacteria</taxon>
        <taxon>Pseudomonadati</taxon>
        <taxon>Pseudomonadota</taxon>
        <taxon>Gammaproteobacteria</taxon>
        <taxon>Legionellales</taxon>
        <taxon>Legionellaceae</taxon>
        <taxon>Legionella</taxon>
    </lineage>
</organism>